<dbReference type="Gene3D" id="3.20.20.70">
    <property type="entry name" value="Aldolase class I"/>
    <property type="match status" value="1"/>
</dbReference>
<comment type="catalytic activity">
    <reaction evidence="1">
        <text>2-dehydro-3-deoxy-6-phospho-D-gluconate = D-glyceraldehyde 3-phosphate + pyruvate</text>
        <dbReference type="Rhea" id="RHEA:17089"/>
        <dbReference type="ChEBI" id="CHEBI:15361"/>
        <dbReference type="ChEBI" id="CHEBI:57569"/>
        <dbReference type="ChEBI" id="CHEBI:59776"/>
        <dbReference type="EC" id="4.1.2.14"/>
    </reaction>
</comment>
<evidence type="ECO:0000256" key="2">
    <source>
        <dbReference type="ARBA" id="ARBA00004736"/>
    </source>
</evidence>
<comment type="pathway">
    <text evidence="2">Carbohydrate acid metabolism; 2-dehydro-3-deoxy-D-gluconate degradation; D-glyceraldehyde 3-phosphate and pyruvate from 2-dehydro-3-deoxy-D-gluconate: step 2/2.</text>
</comment>
<organism evidence="9 10">
    <name type="scientific">Zobellella aerophila</name>
    <dbReference type="NCBI Taxonomy" id="870480"/>
    <lineage>
        <taxon>Bacteria</taxon>
        <taxon>Pseudomonadati</taxon>
        <taxon>Pseudomonadota</taxon>
        <taxon>Gammaproteobacteria</taxon>
        <taxon>Aeromonadales</taxon>
        <taxon>Aeromonadaceae</taxon>
        <taxon>Zobellella</taxon>
    </lineage>
</organism>
<evidence type="ECO:0000256" key="5">
    <source>
        <dbReference type="ARBA" id="ARBA00013063"/>
    </source>
</evidence>
<evidence type="ECO:0000256" key="3">
    <source>
        <dbReference type="ARBA" id="ARBA00006906"/>
    </source>
</evidence>
<keyword evidence="6" id="KW-0456">Lyase</keyword>
<comment type="caution">
    <text evidence="9">The sequence shown here is derived from an EMBL/GenBank/DDBJ whole genome shotgun (WGS) entry which is preliminary data.</text>
</comment>
<evidence type="ECO:0000256" key="6">
    <source>
        <dbReference type="ARBA" id="ARBA00023239"/>
    </source>
</evidence>
<evidence type="ECO:0000256" key="7">
    <source>
        <dbReference type="ARBA" id="ARBA00023270"/>
    </source>
</evidence>
<evidence type="ECO:0000256" key="4">
    <source>
        <dbReference type="ARBA" id="ARBA00011233"/>
    </source>
</evidence>
<dbReference type="EMBL" id="BAABCX010000003">
    <property type="protein sequence ID" value="GAA3543566.1"/>
    <property type="molecule type" value="Genomic_DNA"/>
</dbReference>
<comment type="subunit">
    <text evidence="4">Homotrimer.</text>
</comment>
<keyword evidence="7" id="KW-0704">Schiff base</keyword>
<dbReference type="PANTHER" id="PTHR30246:SF1">
    <property type="entry name" value="2-DEHYDRO-3-DEOXY-6-PHOSPHOGALACTONATE ALDOLASE-RELATED"/>
    <property type="match status" value="1"/>
</dbReference>
<dbReference type="PROSITE" id="PS00159">
    <property type="entry name" value="ALDOLASE_KDPG_KHG_1"/>
    <property type="match status" value="1"/>
</dbReference>
<evidence type="ECO:0000256" key="8">
    <source>
        <dbReference type="ARBA" id="ARBA00023277"/>
    </source>
</evidence>
<evidence type="ECO:0000256" key="1">
    <source>
        <dbReference type="ARBA" id="ARBA00000654"/>
    </source>
</evidence>
<accession>A0ABP6VZR5</accession>
<name>A0ABP6VZR5_9GAMM</name>
<dbReference type="InterPro" id="IPR031338">
    <property type="entry name" value="KDPG/KHG_AS_2"/>
</dbReference>
<proteinExistence type="inferred from homology"/>
<keyword evidence="8" id="KW-0119">Carbohydrate metabolism</keyword>
<dbReference type="Proteomes" id="UP001500795">
    <property type="component" value="Unassembled WGS sequence"/>
</dbReference>
<gene>
    <name evidence="9" type="ORF">GCM10022394_24460</name>
</gene>
<dbReference type="InterPro" id="IPR031337">
    <property type="entry name" value="KDPG/KHG_AS_1"/>
</dbReference>
<dbReference type="InterPro" id="IPR000887">
    <property type="entry name" value="Aldlse_KDPG_KHG"/>
</dbReference>
<dbReference type="PROSITE" id="PS00160">
    <property type="entry name" value="ALDOLASE_KDPG_KHG_2"/>
    <property type="match status" value="1"/>
</dbReference>
<evidence type="ECO:0000313" key="9">
    <source>
        <dbReference type="EMBL" id="GAA3543566.1"/>
    </source>
</evidence>
<dbReference type="CDD" id="cd00452">
    <property type="entry name" value="KDPG_aldolase"/>
    <property type="match status" value="1"/>
</dbReference>
<dbReference type="InterPro" id="IPR013785">
    <property type="entry name" value="Aldolase_TIM"/>
</dbReference>
<dbReference type="NCBIfam" id="TIGR01182">
    <property type="entry name" value="eda"/>
    <property type="match status" value="1"/>
</dbReference>
<reference evidence="10" key="1">
    <citation type="journal article" date="2019" name="Int. J. Syst. Evol. Microbiol.">
        <title>The Global Catalogue of Microorganisms (GCM) 10K type strain sequencing project: providing services to taxonomists for standard genome sequencing and annotation.</title>
        <authorList>
            <consortium name="The Broad Institute Genomics Platform"/>
            <consortium name="The Broad Institute Genome Sequencing Center for Infectious Disease"/>
            <person name="Wu L."/>
            <person name="Ma J."/>
        </authorList>
    </citation>
    <scope>NUCLEOTIDE SEQUENCE [LARGE SCALE GENOMIC DNA]</scope>
    <source>
        <strain evidence="10">JCM 17110</strain>
    </source>
</reference>
<comment type="similarity">
    <text evidence="3">Belongs to the KHG/KDPG aldolase family.</text>
</comment>
<dbReference type="SUPFAM" id="SSF51569">
    <property type="entry name" value="Aldolase"/>
    <property type="match status" value="1"/>
</dbReference>
<protein>
    <recommendedName>
        <fullName evidence="5">2-dehydro-3-deoxy-phosphogluconate aldolase</fullName>
        <ecNumber evidence="5">4.1.2.14</ecNumber>
    </recommendedName>
</protein>
<keyword evidence="10" id="KW-1185">Reference proteome</keyword>
<dbReference type="NCBIfam" id="NF004325">
    <property type="entry name" value="PRK05718.1"/>
    <property type="match status" value="1"/>
</dbReference>
<dbReference type="PANTHER" id="PTHR30246">
    <property type="entry name" value="2-KETO-3-DEOXY-6-PHOSPHOGLUCONATE ALDOLASE"/>
    <property type="match status" value="1"/>
</dbReference>
<sequence length="208" mass="22278">MDLEQQLAAFKVVPVIAINRAEDALPLASTLVENGLPCAEVTFRTDAACEAIRRIRAAHPQMLIGAGTVLTRDQVDQAIEAGVDFVVSPGFNPEIVSYCQRRGMPMVPGVNNPSLVEQAMAMGLKTLKFFPAEVSGGLGMIKAMAAVYPVRLMPTGGISPTNIKEYLAQPSVLCCGGTWIAPTKLIDEGNWEEIGRLVREAVSLVQQA</sequence>
<dbReference type="EC" id="4.1.2.14" evidence="5"/>
<evidence type="ECO:0000313" key="10">
    <source>
        <dbReference type="Proteomes" id="UP001500795"/>
    </source>
</evidence>
<dbReference type="Pfam" id="PF01081">
    <property type="entry name" value="Aldolase"/>
    <property type="match status" value="1"/>
</dbReference>